<keyword evidence="1" id="KW-0678">Repressor</keyword>
<evidence type="ECO:0000259" key="5">
    <source>
        <dbReference type="PROSITE" id="PS50937"/>
    </source>
</evidence>
<dbReference type="Proteomes" id="UP000241209">
    <property type="component" value="Unassembled WGS sequence"/>
</dbReference>
<dbReference type="InterPro" id="IPR000551">
    <property type="entry name" value="MerR-type_HTH_dom"/>
</dbReference>
<proteinExistence type="predicted"/>
<dbReference type="GO" id="GO:0003677">
    <property type="term" value="F:DNA binding"/>
    <property type="evidence" value="ECO:0007669"/>
    <property type="project" value="UniProtKB-KW"/>
</dbReference>
<dbReference type="EMBL" id="CP069486">
    <property type="protein sequence ID" value="QRO85643.1"/>
    <property type="molecule type" value="Genomic_DNA"/>
</dbReference>
<keyword evidence="4" id="KW-0804">Transcription</keyword>
<keyword evidence="3 6" id="KW-0238">DNA-binding</keyword>
<gene>
    <name evidence="6" type="ORF">BU072_11395</name>
    <name evidence="7" type="ORF">I6J37_02770</name>
</gene>
<evidence type="ECO:0000256" key="1">
    <source>
        <dbReference type="ARBA" id="ARBA00022491"/>
    </source>
</evidence>
<evidence type="ECO:0000256" key="3">
    <source>
        <dbReference type="ARBA" id="ARBA00023125"/>
    </source>
</evidence>
<dbReference type="RefSeq" id="WP_103322506.1">
    <property type="nucleotide sequence ID" value="NZ_CBCPHH010000007.1"/>
</dbReference>
<dbReference type="InterPro" id="IPR009061">
    <property type="entry name" value="DNA-bd_dom_put_sf"/>
</dbReference>
<accession>A0A2T4PR18</accession>
<name>A0A2T4PR18_9STAP</name>
<dbReference type="SUPFAM" id="SSF46955">
    <property type="entry name" value="Putative DNA-binding domain"/>
    <property type="match status" value="1"/>
</dbReference>
<dbReference type="AlphaFoldDB" id="A0A2T4PR18"/>
<dbReference type="OrthoDB" id="9773308at2"/>
<dbReference type="SUPFAM" id="SSF55136">
    <property type="entry name" value="Probable bacterial effector-binding domain"/>
    <property type="match status" value="1"/>
</dbReference>
<dbReference type="EMBL" id="PZFK01000028">
    <property type="protein sequence ID" value="PTI28451.1"/>
    <property type="molecule type" value="Genomic_DNA"/>
</dbReference>
<evidence type="ECO:0000313" key="7">
    <source>
        <dbReference type="EMBL" id="QRO85643.1"/>
    </source>
</evidence>
<dbReference type="PROSITE" id="PS50937">
    <property type="entry name" value="HTH_MERR_2"/>
    <property type="match status" value="1"/>
</dbReference>
<dbReference type="Proteomes" id="UP000627155">
    <property type="component" value="Chromosome"/>
</dbReference>
<protein>
    <submittedName>
        <fullName evidence="6">MerR family DNA-binding transcriptional regulator</fullName>
    </submittedName>
    <submittedName>
        <fullName evidence="7">MerR family transcriptional regulator</fullName>
    </submittedName>
</protein>
<organism evidence="6 8">
    <name type="scientific">Mammaliicoccus vitulinus</name>
    <dbReference type="NCBI Taxonomy" id="71237"/>
    <lineage>
        <taxon>Bacteria</taxon>
        <taxon>Bacillati</taxon>
        <taxon>Bacillota</taxon>
        <taxon>Bacilli</taxon>
        <taxon>Bacillales</taxon>
        <taxon>Staphylococcaceae</taxon>
        <taxon>Mammaliicoccus</taxon>
    </lineage>
</organism>
<sequence>MQKINQIPISEFASLTNVSRQTLIYYDKIHLFKPDYKNEIGYRYYSIKQIELISVITLLKELGMPLKEIKEYTQNKSPEHFLNLMHQQKKTIQEQKQHLDYNEMIINDKIQLIKEAIQTPFDEISLHNIEETTFYISDNIANASELDFLISINHFIEELKAHALFSSQPIGVISNRNEILNQKYHNYSYLYVKIPNAKNDYTNTITLKGQYLIGYHLGLDTNIEETYLKMLQKIEEMNLTIGQYVFEEFVFDSVIKNNENEYITKIMIEIE</sequence>
<reference evidence="6" key="2">
    <citation type="submission" date="2018-03" db="EMBL/GenBank/DDBJ databases">
        <authorList>
            <person name="Keele B.F."/>
        </authorList>
    </citation>
    <scope>NUCLEOTIDE SEQUENCE</scope>
    <source>
        <strain evidence="6">SNUC 2204</strain>
    </source>
</reference>
<dbReference type="GO" id="GO:0003700">
    <property type="term" value="F:DNA-binding transcription factor activity"/>
    <property type="evidence" value="ECO:0007669"/>
    <property type="project" value="InterPro"/>
</dbReference>
<dbReference type="Pfam" id="PF13411">
    <property type="entry name" value="MerR_1"/>
    <property type="match status" value="1"/>
</dbReference>
<reference evidence="6 8" key="1">
    <citation type="journal article" date="2016" name="Front. Microbiol.">
        <title>Comprehensive Phylogenetic Analysis of Bovine Non-aureus Staphylococci Species Based on Whole-Genome Sequencing.</title>
        <authorList>
            <person name="Naushad S."/>
            <person name="Barkema H.W."/>
            <person name="Luby C."/>
            <person name="Condas L.A."/>
            <person name="Nobrega D.B."/>
            <person name="Carson D.A."/>
            <person name="De Buck J."/>
        </authorList>
    </citation>
    <scope>NUCLEOTIDE SEQUENCE [LARGE SCALE GENOMIC DNA]</scope>
    <source>
        <strain evidence="6 8">SNUC 2204</strain>
    </source>
</reference>
<dbReference type="Gene3D" id="1.10.1660.10">
    <property type="match status" value="1"/>
</dbReference>
<dbReference type="SMART" id="SM00422">
    <property type="entry name" value="HTH_MERR"/>
    <property type="match status" value="1"/>
</dbReference>
<dbReference type="InterPro" id="IPR047057">
    <property type="entry name" value="MerR_fam"/>
</dbReference>
<evidence type="ECO:0000313" key="6">
    <source>
        <dbReference type="EMBL" id="PTI28451.1"/>
    </source>
</evidence>
<keyword evidence="2" id="KW-0805">Transcription regulation</keyword>
<evidence type="ECO:0000313" key="9">
    <source>
        <dbReference type="Proteomes" id="UP000627155"/>
    </source>
</evidence>
<evidence type="ECO:0000313" key="8">
    <source>
        <dbReference type="Proteomes" id="UP000241209"/>
    </source>
</evidence>
<evidence type="ECO:0000256" key="2">
    <source>
        <dbReference type="ARBA" id="ARBA00023015"/>
    </source>
</evidence>
<keyword evidence="9" id="KW-1185">Reference proteome</keyword>
<dbReference type="Gene3D" id="3.20.80.10">
    <property type="entry name" value="Regulatory factor, effector binding domain"/>
    <property type="match status" value="1"/>
</dbReference>
<dbReference type="PANTHER" id="PTHR30204">
    <property type="entry name" value="REDOX-CYCLING DRUG-SENSING TRANSCRIPTIONAL ACTIVATOR SOXR"/>
    <property type="match status" value="1"/>
</dbReference>
<dbReference type="PANTHER" id="PTHR30204:SF69">
    <property type="entry name" value="MERR-FAMILY TRANSCRIPTIONAL REGULATOR"/>
    <property type="match status" value="1"/>
</dbReference>
<dbReference type="STRING" id="1167632.GCA_000286335_00509"/>
<feature type="domain" description="HTH merR-type" evidence="5">
    <location>
        <begin position="6"/>
        <end position="75"/>
    </location>
</feature>
<reference evidence="7 9" key="3">
    <citation type="submission" date="2021-02" db="EMBL/GenBank/DDBJ databases">
        <title>FDA dAtabase for Regulatory Grade micrObial Sequences (FDA-ARGOS): Supporting development and validation of Infectious Disease Dx tests.</title>
        <authorList>
            <person name="Sproer C."/>
            <person name="Gronow S."/>
            <person name="Severitt S."/>
            <person name="Schroder I."/>
            <person name="Tallon L."/>
            <person name="Sadzewicz L."/>
            <person name="Zhao X."/>
            <person name="Boylan J."/>
            <person name="Ott S."/>
            <person name="Bowen H."/>
            <person name="Vavikolanu K."/>
            <person name="Mehta A."/>
            <person name="Aluvathingal J."/>
            <person name="Nadendla S."/>
            <person name="Lowell S."/>
            <person name="Myers T."/>
            <person name="Yan Y."/>
            <person name="Sichtig H."/>
        </authorList>
    </citation>
    <scope>NUCLEOTIDE SEQUENCE [LARGE SCALE GENOMIC DNA]</scope>
    <source>
        <strain evidence="7 9">FDAARGOS_1207</strain>
    </source>
</reference>
<evidence type="ECO:0000256" key="4">
    <source>
        <dbReference type="ARBA" id="ARBA00023163"/>
    </source>
</evidence>
<dbReference type="InterPro" id="IPR011256">
    <property type="entry name" value="Reg_factor_effector_dom_sf"/>
</dbReference>